<proteinExistence type="predicted"/>
<evidence type="ECO:0000313" key="1">
    <source>
        <dbReference type="EMBL" id="KAK4078036.1"/>
    </source>
</evidence>
<evidence type="ECO:0000313" key="2">
    <source>
        <dbReference type="Proteomes" id="UP001287286"/>
    </source>
</evidence>
<comment type="caution">
    <text evidence="1">The sequence shown here is derived from an EMBL/GenBank/DDBJ whole genome shotgun (WGS) entry which is preliminary data.</text>
</comment>
<organism evidence="1 2">
    <name type="scientific">Purpureocillium lilacinum</name>
    <name type="common">Paecilomyces lilacinus</name>
    <dbReference type="NCBI Taxonomy" id="33203"/>
    <lineage>
        <taxon>Eukaryota</taxon>
        <taxon>Fungi</taxon>
        <taxon>Dikarya</taxon>
        <taxon>Ascomycota</taxon>
        <taxon>Pezizomycotina</taxon>
        <taxon>Sordariomycetes</taxon>
        <taxon>Hypocreomycetidae</taxon>
        <taxon>Hypocreales</taxon>
        <taxon>Ophiocordycipitaceae</taxon>
        <taxon>Purpureocillium</taxon>
    </lineage>
</organism>
<protein>
    <recommendedName>
        <fullName evidence="3">F-box domain-containing protein</fullName>
    </recommendedName>
</protein>
<reference evidence="1 2" key="1">
    <citation type="journal article" date="2024" name="Microbiol. Resour. Announc.">
        <title>Genome annotations for the ascomycete fungi Trichoderma harzianum, Trichoderma aggressivum, and Purpureocillium lilacinum.</title>
        <authorList>
            <person name="Beijen E.P.W."/>
            <person name="Ohm R.A."/>
        </authorList>
    </citation>
    <scope>NUCLEOTIDE SEQUENCE [LARGE SCALE GENOMIC DNA]</scope>
    <source>
        <strain evidence="1 2">CBS 150709</strain>
    </source>
</reference>
<dbReference type="EMBL" id="JAWRVI010000088">
    <property type="protein sequence ID" value="KAK4078036.1"/>
    <property type="molecule type" value="Genomic_DNA"/>
</dbReference>
<keyword evidence="2" id="KW-1185">Reference proteome</keyword>
<dbReference type="Proteomes" id="UP001287286">
    <property type="component" value="Unassembled WGS sequence"/>
</dbReference>
<dbReference type="SUPFAM" id="SSF81383">
    <property type="entry name" value="F-box domain"/>
    <property type="match status" value="1"/>
</dbReference>
<name>A0ABR0BHS0_PURLI</name>
<accession>A0ABR0BHS0</accession>
<evidence type="ECO:0008006" key="3">
    <source>
        <dbReference type="Google" id="ProtNLM"/>
    </source>
</evidence>
<sequence length="424" mass="48269">MFMVPFAGVRKHGATAMARPHSQSRRIVDLPAELVLLILQFLPDPISLKKAALAHRGFNDVIAGYRNVLYTSVVRNELGCQTFLHAVVSYMLARHARSSHGYQTLDSPGPGRCLELVHGARQIAEKRSLPASVAIRLLNRHQKTRQLCELLVGPSSPMTNLPAFQGFGSSRSEAERVQRALYLYDMVASLCKEQGGLCLLPKAKTKDVLEEFCKVLLREVLAPWELQQIVAIQWYLGRALLRSYLRSLVEDDTSLRRSSCHDLESMHHLLCNPGDRGHLVLQTAEEVMMEQDQRTVLRRALDIAMSLNKQKEWPSCYADYVSFGRDDEPSFRSWRRLEENKAEIQESINFWGDFLHPEVTSQREHFCLWGFVFWDESRWKRLSLAEPQPESQGILLGWPDMDTLIVETLVFEDVLSSITPPGSS</sequence>
<dbReference type="InterPro" id="IPR036047">
    <property type="entry name" value="F-box-like_dom_sf"/>
</dbReference>
<gene>
    <name evidence="1" type="ORF">Purlil1_12100</name>
</gene>